<evidence type="ECO:0000313" key="4">
    <source>
        <dbReference type="Proteomes" id="UP000186905"/>
    </source>
</evidence>
<feature type="signal peptide" evidence="2">
    <location>
        <begin position="1"/>
        <end position="20"/>
    </location>
</feature>
<evidence type="ECO:0000256" key="2">
    <source>
        <dbReference type="SAM" id="SignalP"/>
    </source>
</evidence>
<organism evidence="3 4">
    <name type="scientific">Photobacterium proteolyticum</name>
    <dbReference type="NCBI Taxonomy" id="1903952"/>
    <lineage>
        <taxon>Bacteria</taxon>
        <taxon>Pseudomonadati</taxon>
        <taxon>Pseudomonadota</taxon>
        <taxon>Gammaproteobacteria</taxon>
        <taxon>Vibrionales</taxon>
        <taxon>Vibrionaceae</taxon>
        <taxon>Photobacterium</taxon>
    </lineage>
</organism>
<dbReference type="RefSeq" id="WP_075768405.1">
    <property type="nucleotide sequence ID" value="NZ_MJIL01000101.1"/>
</dbReference>
<keyword evidence="4" id="KW-1185">Reference proteome</keyword>
<dbReference type="EMBL" id="MJIL01000101">
    <property type="protein sequence ID" value="OLQ69476.1"/>
    <property type="molecule type" value="Genomic_DNA"/>
</dbReference>
<dbReference type="Proteomes" id="UP000186905">
    <property type="component" value="Unassembled WGS sequence"/>
</dbReference>
<sequence length="473" mass="52157">MFKKKLVGVISALTAMTVLTACGGGDGGTTAGGNTDPNTPNNSGSEIMPYSAERVVQKTYDSLGADIQYVNETNDERCTYSAFVGSCEHYSYKDVAYNIPLSERTSMDDIATVAFTLQGYIEKQAELWGYDSTTDLLSAVSFTFKLFDEEIAELVAYDLDRQDAFMPTVIDSAILADAKNVSFGGKTCSELGYGAYTANHCKAIRYLDSIKAQQLDWQVTAGKILRSVSVKHEENVSYFDGLCSSVTSAQVMCNFQGNTNEFILNQMTSVFGANKSAQIYVTGFNYQGDQVKGKYNQGQDINMPNNLSSFPEFDAKVFNHELTHMMVYTQALELSPLIFDTLETRFMEEGIPVVFAKQELWTWAKMAELAQGGVDSLLTSGDYTTRGSMVNYLLVAKTTAEAQAKHEALVKFIKTIRVHDNVPDAFNNAGFTNHKGEAITIDSFGDNIAVWIQELANDPQVLSYKSLAYNNFK</sequence>
<reference evidence="3 4" key="1">
    <citation type="submission" date="2016-09" db="EMBL/GenBank/DDBJ databases">
        <title>Photobacterium proteolyticum sp. nov. a protease producing bacterium isolated from ocean sediments of Laizhou Bay.</title>
        <authorList>
            <person name="Li Y."/>
        </authorList>
    </citation>
    <scope>NUCLEOTIDE SEQUENCE [LARGE SCALE GENOMIC DNA]</scope>
    <source>
        <strain evidence="3 4">13-12</strain>
    </source>
</reference>
<evidence type="ECO:0000313" key="3">
    <source>
        <dbReference type="EMBL" id="OLQ69476.1"/>
    </source>
</evidence>
<name>A0A1Q9G669_9GAMM</name>
<protein>
    <submittedName>
        <fullName evidence="3">Uncharacterized protein</fullName>
    </submittedName>
</protein>
<feature type="compositionally biased region" description="Low complexity" evidence="1">
    <location>
        <begin position="32"/>
        <end position="45"/>
    </location>
</feature>
<feature type="chain" id="PRO_5010228914" evidence="2">
    <location>
        <begin position="21"/>
        <end position="473"/>
    </location>
</feature>
<dbReference type="AlphaFoldDB" id="A0A1Q9G669"/>
<evidence type="ECO:0000256" key="1">
    <source>
        <dbReference type="SAM" id="MobiDB-lite"/>
    </source>
</evidence>
<dbReference type="OrthoDB" id="9820936at2"/>
<gene>
    <name evidence="3" type="ORF">BIT28_21105</name>
</gene>
<dbReference type="PROSITE" id="PS51257">
    <property type="entry name" value="PROKAR_LIPOPROTEIN"/>
    <property type="match status" value="1"/>
</dbReference>
<proteinExistence type="predicted"/>
<feature type="region of interest" description="Disordered" evidence="1">
    <location>
        <begin position="27"/>
        <end position="47"/>
    </location>
</feature>
<keyword evidence="2" id="KW-0732">Signal</keyword>
<accession>A0A1Q9G669</accession>
<comment type="caution">
    <text evidence="3">The sequence shown here is derived from an EMBL/GenBank/DDBJ whole genome shotgun (WGS) entry which is preliminary data.</text>
</comment>